<feature type="chain" id="PRO_5038532667" evidence="1">
    <location>
        <begin position="45"/>
        <end position="685"/>
    </location>
</feature>
<organism evidence="3 4">
    <name type="scientific">Bailinhaonella thermotolerans</name>
    <dbReference type="NCBI Taxonomy" id="1070861"/>
    <lineage>
        <taxon>Bacteria</taxon>
        <taxon>Bacillati</taxon>
        <taxon>Actinomycetota</taxon>
        <taxon>Actinomycetes</taxon>
        <taxon>Streptosporangiales</taxon>
        <taxon>Streptosporangiaceae</taxon>
        <taxon>Bailinhaonella</taxon>
    </lineage>
</organism>
<dbReference type="PANTHER" id="PTHR43143">
    <property type="entry name" value="METALLOPHOSPHOESTERASE, CALCINEURIN SUPERFAMILY"/>
    <property type="match status" value="1"/>
</dbReference>
<evidence type="ECO:0000259" key="2">
    <source>
        <dbReference type="Pfam" id="PF00149"/>
    </source>
</evidence>
<comment type="caution">
    <text evidence="3">The sequence shown here is derived from an EMBL/GenBank/DDBJ whole genome shotgun (WGS) entry which is preliminary data.</text>
</comment>
<accession>A0A3A4A9P7</accession>
<proteinExistence type="predicted"/>
<feature type="signal peptide" evidence="1">
    <location>
        <begin position="1"/>
        <end position="44"/>
    </location>
</feature>
<dbReference type="EMBL" id="QZEY01000021">
    <property type="protein sequence ID" value="RJL22770.1"/>
    <property type="molecule type" value="Genomic_DNA"/>
</dbReference>
<dbReference type="AlphaFoldDB" id="A0A3A4A9P7"/>
<sequence length="685" mass="74814">MRLRVRSPTPPDNGEVVWIRLGLAVIRTKHICAALAAAALSTFAAVPAGADPKPVTVDVVSDVQGDTRDFAVTLNELDALGRADHLAFNGDLVPNGSERDYEQLFRTVETSPHPPISYSIGNHEFYTSDPDPVEVARYKRYTGMPGPYHSRTVRGVPIIHIGTTDGTYASGHAVVLGEEQLTWLAAELAKYPADKPVLLFSHHPLPDTVSGTFAEPVEDQAPKVYRKDYKEADRLLGILGKHPNVVLFTSHTHWDLRRNDWMSRRTVPGGHPAGFAAVNTGAVQTSFGPDGKGGEKGLSAAENSALRVQVFPKKVRIESRDFYRREVIRAVEIPMGGDYKPVEVAKPAWPARPVPPRKPHALTGTIGNETFDGVKLQPAVDEGIPADLLGWTHQGPAGWKVETSEAMPDGMREWRGWSFVTPRFWTAADTQLREAFSRGDGVIAVADSDEHDDKDNPAKVAPFDSTLVSPAYRVTGGSTVHVGFASHYRQEDRQRARAYVRFSDGTERELLAYGPGTADDAGTRDQYVTREVQVPAGATSMEVRWRMHDARNNWYWAIDDVQVSAAKVVAPVTGMSAEPAADARDLPGKGWWLPQAKVTVTDSNGAPVSRALVEVRFFTKGDAHWPDGSYTTRHGWTDAQGVTTIMGQGPTKAEYAWVTVQKITHQTLGDSPATTAAKILPPPNS</sequence>
<dbReference type="OrthoDB" id="9812856at2"/>
<dbReference type="Proteomes" id="UP000265768">
    <property type="component" value="Unassembled WGS sequence"/>
</dbReference>
<evidence type="ECO:0000256" key="1">
    <source>
        <dbReference type="SAM" id="SignalP"/>
    </source>
</evidence>
<dbReference type="SUPFAM" id="SSF56300">
    <property type="entry name" value="Metallo-dependent phosphatases"/>
    <property type="match status" value="1"/>
</dbReference>
<dbReference type="Gene3D" id="2.60.120.200">
    <property type="match status" value="1"/>
</dbReference>
<protein>
    <submittedName>
        <fullName evidence="3">DUF4073 domain-containing protein</fullName>
    </submittedName>
</protein>
<name>A0A3A4A9P7_9ACTN</name>
<dbReference type="Gene3D" id="3.60.21.10">
    <property type="match status" value="1"/>
</dbReference>
<dbReference type="InterPro" id="IPR029052">
    <property type="entry name" value="Metallo-depent_PP-like"/>
</dbReference>
<dbReference type="InterPro" id="IPR051918">
    <property type="entry name" value="STPP_CPPED1"/>
</dbReference>
<gene>
    <name evidence="3" type="ORF">D5H75_34845</name>
</gene>
<dbReference type="PANTHER" id="PTHR43143:SF1">
    <property type="entry name" value="SERINE_THREONINE-PROTEIN PHOSPHATASE CPPED1"/>
    <property type="match status" value="1"/>
</dbReference>
<dbReference type="InterPro" id="IPR004843">
    <property type="entry name" value="Calcineurin-like_PHP"/>
</dbReference>
<dbReference type="GO" id="GO:0016787">
    <property type="term" value="F:hydrolase activity"/>
    <property type="evidence" value="ECO:0007669"/>
    <property type="project" value="InterPro"/>
</dbReference>
<reference evidence="3 4" key="1">
    <citation type="submission" date="2018-09" db="EMBL/GenBank/DDBJ databases">
        <title>YIM 75507 draft genome.</title>
        <authorList>
            <person name="Tang S."/>
            <person name="Feng Y."/>
        </authorList>
    </citation>
    <scope>NUCLEOTIDE SEQUENCE [LARGE SCALE GENOMIC DNA]</scope>
    <source>
        <strain evidence="3 4">YIM 75507</strain>
    </source>
</reference>
<dbReference type="Pfam" id="PF00149">
    <property type="entry name" value="Metallophos"/>
    <property type="match status" value="1"/>
</dbReference>
<evidence type="ECO:0000313" key="3">
    <source>
        <dbReference type="EMBL" id="RJL22770.1"/>
    </source>
</evidence>
<feature type="domain" description="Calcineurin-like phosphoesterase" evidence="2">
    <location>
        <begin position="56"/>
        <end position="254"/>
    </location>
</feature>
<keyword evidence="1" id="KW-0732">Signal</keyword>
<keyword evidence="4" id="KW-1185">Reference proteome</keyword>
<evidence type="ECO:0000313" key="4">
    <source>
        <dbReference type="Proteomes" id="UP000265768"/>
    </source>
</evidence>